<evidence type="ECO:0000256" key="1">
    <source>
        <dbReference type="SAM" id="MobiDB-lite"/>
    </source>
</evidence>
<organism evidence="2 3">
    <name type="scientific">Mya arenaria</name>
    <name type="common">Soft-shell clam</name>
    <dbReference type="NCBI Taxonomy" id="6604"/>
    <lineage>
        <taxon>Eukaryota</taxon>
        <taxon>Metazoa</taxon>
        <taxon>Spiralia</taxon>
        <taxon>Lophotrochozoa</taxon>
        <taxon>Mollusca</taxon>
        <taxon>Bivalvia</taxon>
        <taxon>Autobranchia</taxon>
        <taxon>Heteroconchia</taxon>
        <taxon>Euheterodonta</taxon>
        <taxon>Imparidentia</taxon>
        <taxon>Neoheterodontei</taxon>
        <taxon>Myida</taxon>
        <taxon>Myoidea</taxon>
        <taxon>Myidae</taxon>
        <taxon>Mya</taxon>
    </lineage>
</organism>
<proteinExistence type="predicted"/>
<feature type="region of interest" description="Disordered" evidence="1">
    <location>
        <begin position="1"/>
        <end position="92"/>
    </location>
</feature>
<protein>
    <submittedName>
        <fullName evidence="2">Uncharacterized protein</fullName>
    </submittedName>
</protein>
<reference evidence="2" key="1">
    <citation type="submission" date="2022-11" db="EMBL/GenBank/DDBJ databases">
        <title>Centuries of genome instability and evolution in soft-shell clam transmissible cancer (bioRxiv).</title>
        <authorList>
            <person name="Hart S.F.M."/>
            <person name="Yonemitsu M.A."/>
            <person name="Giersch R.M."/>
            <person name="Beal B.F."/>
            <person name="Arriagada G."/>
            <person name="Davis B.W."/>
            <person name="Ostrander E.A."/>
            <person name="Goff S.P."/>
            <person name="Metzger M.J."/>
        </authorList>
    </citation>
    <scope>NUCLEOTIDE SEQUENCE</scope>
    <source>
        <strain evidence="2">MELC-2E11</strain>
        <tissue evidence="2">Siphon/mantle</tissue>
    </source>
</reference>
<feature type="compositionally biased region" description="Low complexity" evidence="1">
    <location>
        <begin position="63"/>
        <end position="72"/>
    </location>
</feature>
<evidence type="ECO:0000313" key="3">
    <source>
        <dbReference type="Proteomes" id="UP001164746"/>
    </source>
</evidence>
<dbReference type="Proteomes" id="UP001164746">
    <property type="component" value="Chromosome 11"/>
</dbReference>
<feature type="compositionally biased region" description="Polar residues" evidence="1">
    <location>
        <begin position="112"/>
        <end position="127"/>
    </location>
</feature>
<evidence type="ECO:0000313" key="2">
    <source>
        <dbReference type="EMBL" id="WAR18981.1"/>
    </source>
</evidence>
<feature type="region of interest" description="Disordered" evidence="1">
    <location>
        <begin position="276"/>
        <end position="310"/>
    </location>
</feature>
<feature type="compositionally biased region" description="Polar residues" evidence="1">
    <location>
        <begin position="24"/>
        <end position="56"/>
    </location>
</feature>
<keyword evidence="3" id="KW-1185">Reference proteome</keyword>
<feature type="compositionally biased region" description="Polar residues" evidence="1">
    <location>
        <begin position="301"/>
        <end position="310"/>
    </location>
</feature>
<name>A0ABY7FDY7_MYAAR</name>
<feature type="compositionally biased region" description="Low complexity" evidence="1">
    <location>
        <begin position="81"/>
        <end position="92"/>
    </location>
</feature>
<gene>
    <name evidence="2" type="ORF">MAR_000819</name>
</gene>
<sequence length="310" mass="34185">MSHASSPHTSHESSPHISDAFSPHISNEPSLEISHASSPHISYESSPHISHAFSTHISHESNPHISHASSPHISHESNLQISHASSPHISHACSPQISYASSLHTSHELQRASRTSQLSYPGRPTTTGRMCSHGNTRVVIKKSSASSRYRVPYIRAVSVRLASDVGSNRESLSMLVRLPVNMILSAVTFLVFVKKSKLSRSSLVVCECSEYCYSRLLAHWKRAFICGILAMRNQLADGAVQLADGADRRLSTRVLQQTLNNRRTIPVQIDADRLHHQVGGAPKSRRRKPKAEKERDVKDGQNGQNGDVMK</sequence>
<accession>A0ABY7FDY7</accession>
<feature type="region of interest" description="Disordered" evidence="1">
    <location>
        <begin position="104"/>
        <end position="127"/>
    </location>
</feature>
<dbReference type="EMBL" id="CP111022">
    <property type="protein sequence ID" value="WAR18981.1"/>
    <property type="molecule type" value="Genomic_DNA"/>
</dbReference>